<dbReference type="AlphaFoldDB" id="A0A9E6ZTE8"/>
<dbReference type="EMBL" id="CP094358">
    <property type="protein sequence ID" value="UOB17488.1"/>
    <property type="molecule type" value="Genomic_DNA"/>
</dbReference>
<proteinExistence type="predicted"/>
<dbReference type="Proteomes" id="UP000831290">
    <property type="component" value="Chromosome"/>
</dbReference>
<gene>
    <name evidence="2" type="ORF">MQE35_17345</name>
</gene>
<keyword evidence="1" id="KW-0472">Membrane</keyword>
<evidence type="ECO:0000256" key="1">
    <source>
        <dbReference type="SAM" id="Phobius"/>
    </source>
</evidence>
<dbReference type="RefSeq" id="WP_255842974.1">
    <property type="nucleotide sequence ID" value="NZ_CP094358.1"/>
</dbReference>
<evidence type="ECO:0000313" key="2">
    <source>
        <dbReference type="EMBL" id="UOB17488.1"/>
    </source>
</evidence>
<feature type="transmembrane region" description="Helical" evidence="1">
    <location>
        <begin position="220"/>
        <end position="239"/>
    </location>
</feature>
<sequence length="509" mass="56337">MIPIEINNRPFASDLITGLMMPDGIFEISLGKMRLNAHFTNSGASILNTLNIYVESASHPGIVFTPVTHFITSLGVGASILQSWEVDISTAPSGTHYVSFIVENPEGRQRIIKKIFVTKISFNSANHTFLAETPEGKIAVRYREITEVNKNKCCKKERIKDNDDLTYTNFFENLSYTFSLGNKKVELCPIFFLPLDLETGWVPNPPYEGQYSDLPFNDPWWKVVIAIIAFLLLVAAAIVEATSGSGSITATAGCTSTPSGVCGSGSGSSPIAAALVAGAAVVAGIAVYSDKRDLHRIGQDKTMPDKGEFTIRENMSSKIKYIDNIEFGKPFTVRVDWKYERVTRDINGIEKSYFHSEVTQNQNVHLLSKYVIDAPDIVRTYKKESFTVKASFYDEKNELYYGKQLFVKCFLVHAESEKTIDFVLQDNGKNSDKIKNDGTYTGSYFFKKNEGGRWKIYVVAQDVNNADENMTPEEAAQIIGGIVLTNQLSISFSGGSCPLVPDGDVEVIV</sequence>
<keyword evidence="1" id="KW-1133">Transmembrane helix</keyword>
<name>A0A9E6ZTE8_9FLAO</name>
<organism evidence="2 3">
    <name type="scientific">Abyssalbus ytuae</name>
    <dbReference type="NCBI Taxonomy" id="2926907"/>
    <lineage>
        <taxon>Bacteria</taxon>
        <taxon>Pseudomonadati</taxon>
        <taxon>Bacteroidota</taxon>
        <taxon>Flavobacteriia</taxon>
        <taxon>Flavobacteriales</taxon>
        <taxon>Flavobacteriaceae</taxon>
        <taxon>Abyssalbus</taxon>
    </lineage>
</organism>
<feature type="transmembrane region" description="Helical" evidence="1">
    <location>
        <begin position="271"/>
        <end position="289"/>
    </location>
</feature>
<accession>A0A9E6ZTE8</accession>
<evidence type="ECO:0000313" key="3">
    <source>
        <dbReference type="Proteomes" id="UP000831290"/>
    </source>
</evidence>
<keyword evidence="3" id="KW-1185">Reference proteome</keyword>
<reference evidence="2" key="1">
    <citation type="submission" date="2022-03" db="EMBL/GenBank/DDBJ databases">
        <title>Description of Abyssus ytuae gen. nov., sp. nov., a novel member of the family Flavobacteriaceae isolated from the sediment of Mariana Trench.</title>
        <authorList>
            <person name="Zhang J."/>
            <person name="Xu X."/>
        </authorList>
    </citation>
    <scope>NUCLEOTIDE SEQUENCE</scope>
    <source>
        <strain evidence="2">MT3330</strain>
    </source>
</reference>
<protein>
    <submittedName>
        <fullName evidence="2">Uncharacterized protein</fullName>
    </submittedName>
</protein>
<keyword evidence="1" id="KW-0812">Transmembrane</keyword>
<dbReference type="KEGG" id="fbm:MQE35_17345"/>